<evidence type="ECO:0000256" key="5">
    <source>
        <dbReference type="ARBA" id="ARBA00023098"/>
    </source>
</evidence>
<dbReference type="InterPro" id="IPR011004">
    <property type="entry name" value="Trimer_LpxA-like_sf"/>
</dbReference>
<dbReference type="NCBIfam" id="NF003657">
    <property type="entry name" value="PRK05289.1"/>
    <property type="match status" value="1"/>
</dbReference>
<evidence type="ECO:0000256" key="2">
    <source>
        <dbReference type="ARBA" id="ARBA00022516"/>
    </source>
</evidence>
<dbReference type="InterPro" id="IPR001451">
    <property type="entry name" value="Hexapep"/>
</dbReference>
<keyword evidence="9" id="KW-1185">Reference proteome</keyword>
<evidence type="ECO:0000259" key="7">
    <source>
        <dbReference type="Pfam" id="PF13720"/>
    </source>
</evidence>
<dbReference type="EMBL" id="AP025529">
    <property type="protein sequence ID" value="BDE17652.1"/>
    <property type="molecule type" value="Genomic_DNA"/>
</dbReference>
<evidence type="ECO:0000256" key="6">
    <source>
        <dbReference type="ARBA" id="ARBA00023315"/>
    </source>
</evidence>
<dbReference type="PIRSF" id="PIRSF000456">
    <property type="entry name" value="UDP-GlcNAc_acltr"/>
    <property type="match status" value="1"/>
</dbReference>
<evidence type="ECO:0000256" key="3">
    <source>
        <dbReference type="ARBA" id="ARBA00022556"/>
    </source>
</evidence>
<dbReference type="Gene3D" id="1.20.1180.10">
    <property type="entry name" value="Udp N-acetylglucosamine O-acyltransferase, C-terminal domain"/>
    <property type="match status" value="1"/>
</dbReference>
<dbReference type="InterPro" id="IPR029098">
    <property type="entry name" value="Acetyltransf_C"/>
</dbReference>
<keyword evidence="3" id="KW-0441">Lipid A biosynthesis</keyword>
<keyword evidence="4" id="KW-0808">Transferase</keyword>
<keyword evidence="2" id="KW-0444">Lipid biosynthesis</keyword>
<dbReference type="CDD" id="cd03351">
    <property type="entry name" value="LbH_UDP-GlcNAc_AT"/>
    <property type="match status" value="1"/>
</dbReference>
<reference evidence="8" key="1">
    <citation type="journal article" date="2022" name="Proc. Natl. Acad. Sci. U.S.A.">
        <title>Life cycle and functional genomics of the unicellular red alga Galdieria for elucidating algal and plant evolution and industrial use.</title>
        <authorList>
            <person name="Hirooka S."/>
            <person name="Itabashi T."/>
            <person name="Ichinose T.M."/>
            <person name="Onuma R."/>
            <person name="Fujiwara T."/>
            <person name="Yamashita S."/>
            <person name="Jong L.W."/>
            <person name="Tomita R."/>
            <person name="Iwane A.H."/>
            <person name="Miyagishima S.Y."/>
        </authorList>
    </citation>
    <scope>NUCLEOTIDE SEQUENCE</scope>
    <source>
        <strain evidence="8">NBRC 102759</strain>
    </source>
</reference>
<protein>
    <submittedName>
        <fullName evidence="8">Acyl-UDP-N-acetylglucosamine o-acyltransferase</fullName>
    </submittedName>
</protein>
<dbReference type="InterPro" id="IPR037157">
    <property type="entry name" value="Acetyltransf_C_sf"/>
</dbReference>
<dbReference type="NCBIfam" id="TIGR01852">
    <property type="entry name" value="lipid_A_lpxA"/>
    <property type="match status" value="1"/>
</dbReference>
<dbReference type="OrthoDB" id="25818at2759"/>
<feature type="domain" description="UDP N-acetylglucosamine O-acyltransferase C-terminal" evidence="7">
    <location>
        <begin position="177"/>
        <end position="253"/>
    </location>
</feature>
<keyword evidence="8" id="KW-0150">Chloroplast</keyword>
<dbReference type="PANTHER" id="PTHR43480:SF1">
    <property type="entry name" value="ACYL-[ACYL-CARRIER-PROTEIN]--UDP-N-ACETYLGLUCOSAMINE O-ACYLTRANSFERASE, MITOCHONDRIAL-RELATED"/>
    <property type="match status" value="1"/>
</dbReference>
<dbReference type="GO" id="GO:0008780">
    <property type="term" value="F:acyl-[acyl-carrier-protein]-UDP-N-acetylglucosamine O-acyltransferase activity"/>
    <property type="evidence" value="ECO:0007669"/>
    <property type="project" value="InterPro"/>
</dbReference>
<keyword evidence="1" id="KW-0963">Cytoplasm</keyword>
<proteinExistence type="predicted"/>
<sequence length="275" mass="30567">MCLIHPTAIVHSKAKIDNNVTIGPYSIIGENVIIRSHTIIGAHVIIDGNTYIGHNNKIYFGSSIGLEPQDLKYNGKSMGLTKIGDNNSIREYVTIHRPTNQNEITEIKNNNLLMAYVHVAHNCQIDNNVIIANAVSLAGHVKINYKVVIGGLSGIHQFVEIGSFAMIGGMSRIIKNVPPFVVAEGNPALIKSLNVVGLKRANIYANNTYTYIQNVYNTLYKSGLYFNDALEKIKQFANENEYANIFYSFLLNSIQDQSNSNKVRGLTPFHLKNKF</sequence>
<dbReference type="InterPro" id="IPR018357">
    <property type="entry name" value="Hexapep_transf_CS"/>
</dbReference>
<dbReference type="GO" id="GO:0009245">
    <property type="term" value="P:lipid A biosynthetic process"/>
    <property type="evidence" value="ECO:0007669"/>
    <property type="project" value="UniProtKB-KW"/>
</dbReference>
<evidence type="ECO:0000256" key="4">
    <source>
        <dbReference type="ARBA" id="ARBA00022679"/>
    </source>
</evidence>
<dbReference type="Gene3D" id="2.160.10.10">
    <property type="entry name" value="Hexapeptide repeat proteins"/>
    <property type="match status" value="1"/>
</dbReference>
<dbReference type="SUPFAM" id="SSF51161">
    <property type="entry name" value="Trimeric LpxA-like enzymes"/>
    <property type="match status" value="1"/>
</dbReference>
<evidence type="ECO:0000313" key="9">
    <source>
        <dbReference type="Proteomes" id="UP001061958"/>
    </source>
</evidence>
<evidence type="ECO:0000313" key="8">
    <source>
        <dbReference type="EMBL" id="BDE17652.1"/>
    </source>
</evidence>
<name>A0A9C7BUU2_9RHOD</name>
<dbReference type="Pfam" id="PF13720">
    <property type="entry name" value="Acetyltransf_11"/>
    <property type="match status" value="1"/>
</dbReference>
<gene>
    <name evidence="8" type="primary">lpxA</name>
    <name evidence="8" type="ORF">GpartN1_CHLp146</name>
</gene>
<keyword evidence="5" id="KW-0443">Lipid metabolism</keyword>
<accession>A0A9C7BUU2</accession>
<dbReference type="Pfam" id="PF00132">
    <property type="entry name" value="Hexapep"/>
    <property type="match status" value="1"/>
</dbReference>
<keyword evidence="6" id="KW-0012">Acyltransferase</keyword>
<dbReference type="GO" id="GO:0016020">
    <property type="term" value="C:membrane"/>
    <property type="evidence" value="ECO:0007669"/>
    <property type="project" value="GOC"/>
</dbReference>
<keyword evidence="8" id="KW-0934">Plastid</keyword>
<dbReference type="AlphaFoldDB" id="A0A9C7BUU2"/>
<dbReference type="PROSITE" id="PS00101">
    <property type="entry name" value="HEXAPEP_TRANSFERASES"/>
    <property type="match status" value="1"/>
</dbReference>
<dbReference type="PANTHER" id="PTHR43480">
    <property type="entry name" value="ACYL-[ACYL-CARRIER-PROTEIN]--UDP-N-ACETYLGLUCOSAMINE O-ACYLTRANSFERASE"/>
    <property type="match status" value="1"/>
</dbReference>
<organism evidence="8 9">
    <name type="scientific">Galdieria partita</name>
    <dbReference type="NCBI Taxonomy" id="83374"/>
    <lineage>
        <taxon>Eukaryota</taxon>
        <taxon>Rhodophyta</taxon>
        <taxon>Bangiophyceae</taxon>
        <taxon>Galdieriales</taxon>
        <taxon>Galdieriaceae</taxon>
        <taxon>Galdieria</taxon>
    </lineage>
</organism>
<dbReference type="Proteomes" id="UP001061958">
    <property type="component" value="Chloroplast Pltd"/>
</dbReference>
<geneLocation type="chloroplast" evidence="8"/>
<dbReference type="InterPro" id="IPR010137">
    <property type="entry name" value="Lipid_A_LpxA"/>
</dbReference>
<evidence type="ECO:0000256" key="1">
    <source>
        <dbReference type="ARBA" id="ARBA00022490"/>
    </source>
</evidence>